<dbReference type="NCBIfam" id="TIGR02138">
    <property type="entry name" value="phosphate_pstC"/>
    <property type="match status" value="1"/>
</dbReference>
<name>A0ABS4DDG3_9CHLR</name>
<dbReference type="PANTHER" id="PTHR42727:SF1">
    <property type="entry name" value="PHOSPHATE TRANSPORT SYSTEM PERMEASE"/>
    <property type="match status" value="1"/>
</dbReference>
<dbReference type="PANTHER" id="PTHR42727">
    <property type="entry name" value="PHOSPHATE TRANSPORT SYSTEM PERMEASE PROTEIN"/>
    <property type="match status" value="1"/>
</dbReference>
<evidence type="ECO:0000256" key="4">
    <source>
        <dbReference type="ARBA" id="ARBA00023136"/>
    </source>
</evidence>
<reference evidence="8 9" key="1">
    <citation type="submission" date="2021-03" db="EMBL/GenBank/DDBJ databases">
        <authorList>
            <person name="Grouzdev D.S."/>
        </authorList>
    </citation>
    <scope>NUCLEOTIDE SEQUENCE [LARGE SCALE GENOMIC DNA]</scope>
    <source>
        <strain evidence="8 9">M50-1</strain>
    </source>
</reference>
<comment type="similarity">
    <text evidence="6">Belongs to the binding-protein-dependent transport system permease family. CysTW subfamily.</text>
</comment>
<comment type="function">
    <text evidence="6">Part of the binding-protein-dependent transport system for phosphate; probably responsible for the translocation of the substrate across the membrane.</text>
</comment>
<evidence type="ECO:0000313" key="8">
    <source>
        <dbReference type="EMBL" id="MBP1467472.1"/>
    </source>
</evidence>
<feature type="transmembrane region" description="Helical" evidence="5">
    <location>
        <begin position="217"/>
        <end position="238"/>
    </location>
</feature>
<keyword evidence="3 5" id="KW-1133">Transmembrane helix</keyword>
<dbReference type="SUPFAM" id="SSF161098">
    <property type="entry name" value="MetI-like"/>
    <property type="match status" value="1"/>
</dbReference>
<comment type="subcellular location">
    <subcellularLocation>
        <location evidence="5">Cell membrane</location>
        <topology evidence="5">Multi-pass membrane protein</topology>
    </subcellularLocation>
    <subcellularLocation>
        <location evidence="1">Membrane</location>
        <topology evidence="1">Multi-pass membrane protein</topology>
    </subcellularLocation>
</comment>
<evidence type="ECO:0000256" key="1">
    <source>
        <dbReference type="ARBA" id="ARBA00004141"/>
    </source>
</evidence>
<dbReference type="InterPro" id="IPR011864">
    <property type="entry name" value="Phosphate_PstC"/>
</dbReference>
<dbReference type="InterPro" id="IPR000515">
    <property type="entry name" value="MetI-like"/>
</dbReference>
<dbReference type="CDD" id="cd06261">
    <property type="entry name" value="TM_PBP2"/>
    <property type="match status" value="1"/>
</dbReference>
<keyword evidence="5" id="KW-0813">Transport</keyword>
<feature type="transmembrane region" description="Helical" evidence="5">
    <location>
        <begin position="35"/>
        <end position="58"/>
    </location>
</feature>
<feature type="transmembrane region" description="Helical" evidence="5">
    <location>
        <begin position="170"/>
        <end position="196"/>
    </location>
</feature>
<evidence type="ECO:0000256" key="3">
    <source>
        <dbReference type="ARBA" id="ARBA00022989"/>
    </source>
</evidence>
<dbReference type="PROSITE" id="PS50928">
    <property type="entry name" value="ABC_TM1"/>
    <property type="match status" value="1"/>
</dbReference>
<feature type="transmembrane region" description="Helical" evidence="5">
    <location>
        <begin position="288"/>
        <end position="308"/>
    </location>
</feature>
<feature type="transmembrane region" description="Helical" evidence="5">
    <location>
        <begin position="99"/>
        <end position="119"/>
    </location>
</feature>
<evidence type="ECO:0000259" key="7">
    <source>
        <dbReference type="PROSITE" id="PS50928"/>
    </source>
</evidence>
<dbReference type="EMBL" id="SIJK02000034">
    <property type="protein sequence ID" value="MBP1467472.1"/>
    <property type="molecule type" value="Genomic_DNA"/>
</dbReference>
<evidence type="ECO:0000256" key="2">
    <source>
        <dbReference type="ARBA" id="ARBA00022692"/>
    </source>
</evidence>
<keyword evidence="4 5" id="KW-0472">Membrane</keyword>
<dbReference type="Proteomes" id="UP001193081">
    <property type="component" value="Unassembled WGS sequence"/>
</dbReference>
<protein>
    <recommendedName>
        <fullName evidence="6">Phosphate transport system permease protein</fullName>
    </recommendedName>
</protein>
<organism evidence="8 9">
    <name type="scientific">Candidatus Chloroploca mongolica</name>
    <dbReference type="NCBI Taxonomy" id="2528176"/>
    <lineage>
        <taxon>Bacteria</taxon>
        <taxon>Bacillati</taxon>
        <taxon>Chloroflexota</taxon>
        <taxon>Chloroflexia</taxon>
        <taxon>Chloroflexales</taxon>
        <taxon>Chloroflexineae</taxon>
        <taxon>Oscillochloridaceae</taxon>
        <taxon>Candidatus Chloroploca</taxon>
    </lineage>
</organism>
<gene>
    <name evidence="8" type="primary">pstC</name>
    <name evidence="8" type="ORF">EYB53_017290</name>
</gene>
<feature type="transmembrane region" description="Helical" evidence="5">
    <location>
        <begin position="131"/>
        <end position="150"/>
    </location>
</feature>
<proteinExistence type="inferred from homology"/>
<evidence type="ECO:0000313" key="9">
    <source>
        <dbReference type="Proteomes" id="UP001193081"/>
    </source>
</evidence>
<keyword evidence="6" id="KW-1003">Cell membrane</keyword>
<dbReference type="Gene3D" id="1.10.3720.10">
    <property type="entry name" value="MetI-like"/>
    <property type="match status" value="1"/>
</dbReference>
<evidence type="ECO:0000256" key="6">
    <source>
        <dbReference type="RuleBase" id="RU363054"/>
    </source>
</evidence>
<keyword evidence="9" id="KW-1185">Reference proteome</keyword>
<sequence length="321" mass="34861">MADQLRVNSDPRAALAGDAVKQVDLRKRPRIGETIIQTILYACGFISIFTTIGIVYVLGQESLRFFASDEVSLVEFFTNTVWQPVIGEFGILPLVNSTMMVTIIALMVAIPLGLAMAIYMAEYASERVRAFLKPVIELLAGIPTVVYGFFALTFVTPWLREIFGRDVVQIYNVMSAGLVVGILITPIIATLSEDALSAVPSGLRQASLGLGATKWETAIRVVVPAAFSGIVAASIVAMSRAIGETMVVALAAGASPQFTFNPFLPAETMTGHIARISGGDLSYQTIDYNSIFAIGLVLFFMTLTLNIVSRMIVRRFREVYE</sequence>
<evidence type="ECO:0000256" key="5">
    <source>
        <dbReference type="RuleBase" id="RU363032"/>
    </source>
</evidence>
<dbReference type="RefSeq" id="WP_135479669.1">
    <property type="nucleotide sequence ID" value="NZ_SIJK02000034.1"/>
</dbReference>
<dbReference type="InterPro" id="IPR035906">
    <property type="entry name" value="MetI-like_sf"/>
</dbReference>
<keyword evidence="6" id="KW-0592">Phosphate transport</keyword>
<comment type="caution">
    <text evidence="8">The sequence shown here is derived from an EMBL/GenBank/DDBJ whole genome shotgun (WGS) entry which is preliminary data.</text>
</comment>
<dbReference type="Pfam" id="PF00528">
    <property type="entry name" value="BPD_transp_1"/>
    <property type="match status" value="1"/>
</dbReference>
<keyword evidence="2 5" id="KW-0812">Transmembrane</keyword>
<feature type="domain" description="ABC transmembrane type-1" evidence="7">
    <location>
        <begin position="95"/>
        <end position="309"/>
    </location>
</feature>
<accession>A0ABS4DDG3</accession>